<accession>A0A497JEV8</accession>
<dbReference type="AlphaFoldDB" id="A0A497JEV8"/>
<sequence>MIVEQVLDSEVEQNFFEHLRQALDEVCVELAEKFNLFTTRGKPRKAFILDTLMKYSCHGCIVKVFTQQRKDDRADRLFLENHRLAVGLLVESLHHYLTEKFKVEEEVEGEYGRLDIIVKPTRTGVILKIANMLEIIIEVKTGESFTYSQVFRYLIERPGAILFVWRVTKRQVIKIDGERHRKLLLLVMEAALERGTAVLKGEYGECNHTPVRNTPYIIEDAQAIVDNFLTAIVDTLPVLVESVLNAIRNCLAATEAVDSLSAVRSGGGHVEV</sequence>
<proteinExistence type="predicted"/>
<reference evidence="1 2" key="1">
    <citation type="submission" date="2018-06" db="EMBL/GenBank/DDBJ databases">
        <title>Extensive metabolic versatility and redundancy in microbially diverse, dynamic hydrothermal sediments.</title>
        <authorList>
            <person name="Dombrowski N."/>
            <person name="Teske A."/>
            <person name="Baker B.J."/>
        </authorList>
    </citation>
    <scope>NUCLEOTIDE SEQUENCE [LARGE SCALE GENOMIC DNA]</scope>
    <source>
        <strain evidence="1">B9_G13</strain>
    </source>
</reference>
<evidence type="ECO:0000313" key="2">
    <source>
        <dbReference type="Proteomes" id="UP000277633"/>
    </source>
</evidence>
<evidence type="ECO:0000313" key="1">
    <source>
        <dbReference type="EMBL" id="RLG68760.1"/>
    </source>
</evidence>
<organism evidence="1 2">
    <name type="scientific">Candidatus Iainarchaeum sp</name>
    <dbReference type="NCBI Taxonomy" id="3101447"/>
    <lineage>
        <taxon>Archaea</taxon>
        <taxon>Candidatus Iainarchaeota</taxon>
        <taxon>Candidatus Iainarchaeia</taxon>
        <taxon>Candidatus Iainarchaeales</taxon>
        <taxon>Candidatus Iainarchaeaceae</taxon>
        <taxon>Candidatus Iainarchaeum</taxon>
    </lineage>
</organism>
<gene>
    <name evidence="1" type="ORF">DRO07_03115</name>
</gene>
<comment type="caution">
    <text evidence="1">The sequence shown here is derived from an EMBL/GenBank/DDBJ whole genome shotgun (WGS) entry which is preliminary data.</text>
</comment>
<dbReference type="EMBL" id="QMWO01000123">
    <property type="protein sequence ID" value="RLG68760.1"/>
    <property type="molecule type" value="Genomic_DNA"/>
</dbReference>
<name>A0A497JEV8_9ARCH</name>
<dbReference type="Proteomes" id="UP000277633">
    <property type="component" value="Unassembled WGS sequence"/>
</dbReference>
<protein>
    <submittedName>
        <fullName evidence="1">Uncharacterized protein</fullName>
    </submittedName>
</protein>